<name>A0A161ZAJ8_PSEFL</name>
<dbReference type="PRINTS" id="PR00313">
    <property type="entry name" value="CABNDNGRPT"/>
</dbReference>
<comment type="subcellular location">
    <subcellularLocation>
        <location evidence="1">Secreted</location>
    </subcellularLocation>
</comment>
<gene>
    <name evidence="4" type="ORF">A1D17_22550</name>
</gene>
<evidence type="ECO:0000256" key="3">
    <source>
        <dbReference type="ARBA" id="ARBA00022837"/>
    </source>
</evidence>
<protein>
    <submittedName>
        <fullName evidence="4">Calcium-binding protein</fullName>
    </submittedName>
</protein>
<accession>A0A161ZAJ8</accession>
<dbReference type="GO" id="GO:0005576">
    <property type="term" value="C:extracellular region"/>
    <property type="evidence" value="ECO:0007669"/>
    <property type="project" value="UniProtKB-SubCell"/>
</dbReference>
<keyword evidence="2" id="KW-0964">Secreted</keyword>
<dbReference type="PANTHER" id="PTHR38340">
    <property type="entry name" value="S-LAYER PROTEIN"/>
    <property type="match status" value="1"/>
</dbReference>
<dbReference type="PANTHER" id="PTHR38340:SF1">
    <property type="entry name" value="S-LAYER PROTEIN"/>
    <property type="match status" value="1"/>
</dbReference>
<dbReference type="AlphaFoldDB" id="A0A161ZAJ8"/>
<evidence type="ECO:0000256" key="2">
    <source>
        <dbReference type="ARBA" id="ARBA00022525"/>
    </source>
</evidence>
<dbReference type="InterPro" id="IPR001343">
    <property type="entry name" value="Hemolysn_Ca-bd"/>
</dbReference>
<dbReference type="Pfam" id="PF00353">
    <property type="entry name" value="HemolysinCabind"/>
    <property type="match status" value="9"/>
</dbReference>
<dbReference type="Gene3D" id="2.150.10.10">
    <property type="entry name" value="Serralysin-like metalloprotease, C-terminal"/>
    <property type="match status" value="9"/>
</dbReference>
<dbReference type="SUPFAM" id="SSF51120">
    <property type="entry name" value="beta-Roll"/>
    <property type="match status" value="8"/>
</dbReference>
<dbReference type="OrthoDB" id="223957at2"/>
<reference evidence="5" key="1">
    <citation type="submission" date="2016-03" db="EMBL/GenBank/DDBJ databases">
        <authorList>
            <person name="Ray J."/>
            <person name="Price M."/>
            <person name="Deutschbauer A."/>
        </authorList>
    </citation>
    <scope>NUCLEOTIDE SEQUENCE [LARGE SCALE GENOMIC DNA]</scope>
    <source>
        <strain evidence="5">FW300-N1B4</strain>
    </source>
</reference>
<organism evidence="4 5">
    <name type="scientific">Pseudomonas fluorescens</name>
    <dbReference type="NCBI Taxonomy" id="294"/>
    <lineage>
        <taxon>Bacteria</taxon>
        <taxon>Pseudomonadati</taxon>
        <taxon>Pseudomonadota</taxon>
        <taxon>Gammaproteobacteria</taxon>
        <taxon>Pseudomonadales</taxon>
        <taxon>Pseudomonadaceae</taxon>
        <taxon>Pseudomonas</taxon>
    </lineage>
</organism>
<dbReference type="InterPro" id="IPR050557">
    <property type="entry name" value="RTX_toxin/Mannuronan_C5-epim"/>
</dbReference>
<proteinExistence type="predicted"/>
<dbReference type="EMBL" id="LUKJ01000003">
    <property type="protein sequence ID" value="KZN18812.1"/>
    <property type="molecule type" value="Genomic_DNA"/>
</dbReference>
<dbReference type="InterPro" id="IPR011049">
    <property type="entry name" value="Serralysin-like_metalloprot_C"/>
</dbReference>
<dbReference type="Proteomes" id="UP000076489">
    <property type="component" value="Unassembled WGS sequence"/>
</dbReference>
<dbReference type="Gene3D" id="2.160.20.160">
    <property type="match status" value="1"/>
</dbReference>
<reference evidence="4 5" key="2">
    <citation type="journal article" date="2018" name="Nature">
        <title>Mutant phenotypes for thousands of bacterial genes of unknown function.</title>
        <authorList>
            <person name="Price M.N."/>
            <person name="Wetmore K.M."/>
            <person name="Waters R.J."/>
            <person name="Callaghan M."/>
            <person name="Ray J."/>
            <person name="Liu H."/>
            <person name="Kuehl J.V."/>
            <person name="Melnyk R.A."/>
            <person name="Lamson J.S."/>
            <person name="Suh Y."/>
            <person name="Carlson H.K."/>
            <person name="Esquivel Z."/>
            <person name="Sadeeshkumar H."/>
            <person name="Chakraborty R."/>
            <person name="Zane G.M."/>
            <person name="Rubin B.E."/>
            <person name="Wall J.D."/>
            <person name="Visel A."/>
            <person name="Bristow J."/>
            <person name="Blow M.J."/>
            <person name="Arkin A.P."/>
            <person name="Deutschbauer A.M."/>
        </authorList>
    </citation>
    <scope>NUCLEOTIDE SEQUENCE [LARGE SCALE GENOMIC DNA]</scope>
    <source>
        <strain evidence="4 5">FW300-N1B4</strain>
    </source>
</reference>
<sequence>MAVINGTNGVDTLTGTSGDDEINALGGNDVIMGNAGADKLDGGTGTDTVDYSTSAAGVNVEVRFGTGMAGTGGDAEGDTLTSIETVIGSAFNDTFAVGPDHTAPAIRLEGGAGDDIYYINNAATATIVELAGGGNDEVRVSVINPVGTVLAANIERLTYTGSQAFTGYGNASDNIITGGSGNDMLYGGAGADQFIGGAGLDTVSYTDSTAGVTVNLKTGANTGIAAGDTYTDIEAIKGSNYNDTFVGDGRGIDFDGGVGTDTVDYSTSAAGVNVEVRFGTGMVGTGGDAAGSTLTSIETVIGSAFNDTFAVGPDHTAPTIRLEGGAGDDIYYINNGATASIVELAGGGNDEVRVSVINPSGTVLAANIERLTYTGSQTFIGYGNASDNIITGGSGNDTLYGGAGADQFIGGAGLDTVGYTDSTVGVTVNLKTGVNTGIAAGDTYTDIEAIKGSNYNDTFVGDGRGIDFDGGVGTDTVDYSTSAAGVNVEVRFGTGMVGTGGDAAGSTLTSIETVIGSAFNDTFAVGPDHTAPTIRLEGGAGDDIYYINNGATASIVELAGGGNDEVRVSVINPNNTYMAENIERLTYVGTAAFTGWGNASENIITGASGNDTLYGGAGADQFIGGAGYDTVGYTDSKVAVSINLKTGVYSGIAAGDTFTDIEAIKGSSFNDTFVGDGWGMDFDGGVGTDTVDYSASAAAVNVEVRFGTGIAGTGGDAEGSTLANIENVIGSAYNDTFTVDPDHTAPAIRLEGGAGDDIYYINSSATPTIVEQAGGGNDEMRVSLVNPSHTYMAANIERLTFVGTGAFTGWGNAGDNIITGGSGNDTLYGGAGADQFIGGAGLDTAGYLDSTVAVSINLKTGVHSGIAAGDTFTAIEVIRGSNYNDTFYGGTTAMGLDGAGGQDLVTYEQSDSAVNIDLKTKANTGDAAGDTYTGIEIFQGSNFGDTLSGSTGVDILIGGAGADVIDGREGLDSAWYITSTSAVNINLLTGVNQGGDAQGDVLRNIERVVGSHFNDTLTGDANVNYLEGGLGNDVIYGGDGNDYLYGGLVSQIGPFTLDGLINGPQADTLYGGNGNDTIVTAANDEGSQAYGEAGGDVITVVHGMADGGDGNDLLTGTGLGFSLFGGVGDDKLVLQASGSAFGGEGDDTYNVNTSALVTIQDDGASRLDKIVLSYISSAELLIDRVGDDLYLHRSSVSAGQVPQEGVQLKDWFAGSDTIEQIQTADGQLFSLPANSDAFAMFG</sequence>
<evidence type="ECO:0000313" key="4">
    <source>
        <dbReference type="EMBL" id="KZN18812.1"/>
    </source>
</evidence>
<evidence type="ECO:0000256" key="1">
    <source>
        <dbReference type="ARBA" id="ARBA00004613"/>
    </source>
</evidence>
<dbReference type="RefSeq" id="WP_063342892.1">
    <property type="nucleotide sequence ID" value="NZ_LUKJ01000003.1"/>
</dbReference>
<dbReference type="GO" id="GO:0005509">
    <property type="term" value="F:calcium ion binding"/>
    <property type="evidence" value="ECO:0007669"/>
    <property type="project" value="InterPro"/>
</dbReference>
<keyword evidence="3" id="KW-0106">Calcium</keyword>
<dbReference type="InterPro" id="IPR018511">
    <property type="entry name" value="Hemolysin-typ_Ca-bd_CS"/>
</dbReference>
<dbReference type="PROSITE" id="PS00330">
    <property type="entry name" value="HEMOLYSIN_CALCIUM"/>
    <property type="match status" value="1"/>
</dbReference>
<evidence type="ECO:0000313" key="5">
    <source>
        <dbReference type="Proteomes" id="UP000076489"/>
    </source>
</evidence>
<comment type="caution">
    <text evidence="4">The sequence shown here is derived from an EMBL/GenBank/DDBJ whole genome shotgun (WGS) entry which is preliminary data.</text>
</comment>